<reference evidence="1 2" key="1">
    <citation type="submission" date="2018-09" db="EMBL/GenBank/DDBJ databases">
        <authorList>
            <person name="Zhu H."/>
        </authorList>
    </citation>
    <scope>NUCLEOTIDE SEQUENCE [LARGE SCALE GENOMIC DNA]</scope>
    <source>
        <strain evidence="1 2">K2R01-6</strain>
    </source>
</reference>
<protein>
    <submittedName>
        <fullName evidence="1">Uncharacterized protein</fullName>
    </submittedName>
</protein>
<accession>A0A418WSE6</accession>
<keyword evidence="2" id="KW-1185">Reference proteome</keyword>
<dbReference type="Proteomes" id="UP000286100">
    <property type="component" value="Unassembled WGS sequence"/>
</dbReference>
<gene>
    <name evidence="1" type="ORF">D3876_07480</name>
</gene>
<comment type="caution">
    <text evidence="1">The sequence shown here is derived from an EMBL/GenBank/DDBJ whole genome shotgun (WGS) entry which is preliminary data.</text>
</comment>
<dbReference type="AlphaFoldDB" id="A0A418WSE6"/>
<proteinExistence type="predicted"/>
<organism evidence="1 2">
    <name type="scientific">Sphingomonas cavernae</name>
    <dbReference type="NCBI Taxonomy" id="2320861"/>
    <lineage>
        <taxon>Bacteria</taxon>
        <taxon>Pseudomonadati</taxon>
        <taxon>Pseudomonadota</taxon>
        <taxon>Alphaproteobacteria</taxon>
        <taxon>Sphingomonadales</taxon>
        <taxon>Sphingomonadaceae</taxon>
        <taxon>Sphingomonas</taxon>
    </lineage>
</organism>
<dbReference type="EMBL" id="QYUM01000002">
    <property type="protein sequence ID" value="RJF94089.1"/>
    <property type="molecule type" value="Genomic_DNA"/>
</dbReference>
<evidence type="ECO:0000313" key="1">
    <source>
        <dbReference type="EMBL" id="RJF94089.1"/>
    </source>
</evidence>
<sequence>MRMLRHTRTKRLYTRIAVEILRCSANYNNGCYYAEYKNKKRQPACDAIQLTRIIRHEFTPKCFSDIYRST</sequence>
<evidence type="ECO:0000313" key="2">
    <source>
        <dbReference type="Proteomes" id="UP000286100"/>
    </source>
</evidence>
<name>A0A418WSE6_9SPHN</name>